<dbReference type="Proteomes" id="UP000245639">
    <property type="component" value="Unassembled WGS sequence"/>
</dbReference>
<name>A0A2U1FAE3_9PSEU</name>
<dbReference type="Gene3D" id="3.40.50.1820">
    <property type="entry name" value="alpha/beta hydrolase"/>
    <property type="match status" value="1"/>
</dbReference>
<dbReference type="InterPro" id="IPR029058">
    <property type="entry name" value="AB_hydrolase_fold"/>
</dbReference>
<evidence type="ECO:0000313" key="2">
    <source>
        <dbReference type="Proteomes" id="UP000245639"/>
    </source>
</evidence>
<evidence type="ECO:0000313" key="1">
    <source>
        <dbReference type="EMBL" id="PVZ08940.1"/>
    </source>
</evidence>
<accession>A0A2U1FAE3</accession>
<dbReference type="EMBL" id="QEKW01000007">
    <property type="protein sequence ID" value="PVZ08940.1"/>
    <property type="molecule type" value="Genomic_DNA"/>
</dbReference>
<keyword evidence="2" id="KW-1185">Reference proteome</keyword>
<dbReference type="AlphaFoldDB" id="A0A2U1FAE3"/>
<sequence length="62" mass="6545">MTVVVGRDDRFFPADFQVRLARGRAGVEPVVLPGGHLIALARPDVLVREGLDAPGGTPPLAQ</sequence>
<proteinExistence type="predicted"/>
<protein>
    <recommendedName>
        <fullName evidence="3">Alpha/beta hydrolase family protein</fullName>
    </recommendedName>
</protein>
<dbReference type="SUPFAM" id="SSF53474">
    <property type="entry name" value="alpha/beta-Hydrolases"/>
    <property type="match status" value="1"/>
</dbReference>
<comment type="caution">
    <text evidence="1">The sequence shown here is derived from an EMBL/GenBank/DDBJ whole genome shotgun (WGS) entry which is preliminary data.</text>
</comment>
<reference evidence="1 2" key="1">
    <citation type="submission" date="2018-04" db="EMBL/GenBank/DDBJ databases">
        <title>Genomic Encyclopedia of Type Strains, Phase IV (KMG-IV): sequencing the most valuable type-strain genomes for metagenomic binning, comparative biology and taxonomic classification.</title>
        <authorList>
            <person name="Goeker M."/>
        </authorList>
    </citation>
    <scope>NUCLEOTIDE SEQUENCE [LARGE SCALE GENOMIC DNA]</scope>
    <source>
        <strain evidence="1 2">DSM 45771</strain>
    </source>
</reference>
<organism evidence="1 2">
    <name type="scientific">Actinomycetospora cinnamomea</name>
    <dbReference type="NCBI Taxonomy" id="663609"/>
    <lineage>
        <taxon>Bacteria</taxon>
        <taxon>Bacillati</taxon>
        <taxon>Actinomycetota</taxon>
        <taxon>Actinomycetes</taxon>
        <taxon>Pseudonocardiales</taxon>
        <taxon>Pseudonocardiaceae</taxon>
        <taxon>Actinomycetospora</taxon>
    </lineage>
</organism>
<dbReference type="RefSeq" id="WP_207787233.1">
    <property type="nucleotide sequence ID" value="NZ_QEKW01000007.1"/>
</dbReference>
<gene>
    <name evidence="1" type="ORF">C8D89_107102</name>
</gene>
<evidence type="ECO:0008006" key="3">
    <source>
        <dbReference type="Google" id="ProtNLM"/>
    </source>
</evidence>